<dbReference type="SUPFAM" id="SSF52540">
    <property type="entry name" value="P-loop containing nucleoside triphosphate hydrolases"/>
    <property type="match status" value="1"/>
</dbReference>
<dbReference type="Pfam" id="PF06071">
    <property type="entry name" value="YchF-GTPase_C"/>
    <property type="match status" value="1"/>
</dbReference>
<dbReference type="InterPro" id="IPR012675">
    <property type="entry name" value="Beta-grasp_dom_sf"/>
</dbReference>
<dbReference type="SUPFAM" id="SSF81271">
    <property type="entry name" value="TGS-like"/>
    <property type="match status" value="1"/>
</dbReference>
<dbReference type="Proteomes" id="UP000648801">
    <property type="component" value="Unassembled WGS sequence"/>
</dbReference>
<accession>A0A916RKN8</accession>
<dbReference type="GO" id="GO:0043023">
    <property type="term" value="F:ribosomal large subunit binding"/>
    <property type="evidence" value="ECO:0007669"/>
    <property type="project" value="UniProtKB-UniRule"/>
</dbReference>
<dbReference type="FunFam" id="3.10.20.30:FF:000001">
    <property type="entry name" value="Ribosome-binding ATPase YchF"/>
    <property type="match status" value="1"/>
</dbReference>
<protein>
    <recommendedName>
        <fullName evidence="5">Ribosome-binding ATPase YchF</fullName>
    </recommendedName>
</protein>
<dbReference type="GO" id="GO:0046872">
    <property type="term" value="F:metal ion binding"/>
    <property type="evidence" value="ECO:0007669"/>
    <property type="project" value="UniProtKB-KW"/>
</dbReference>
<dbReference type="EMBL" id="BMJB01000001">
    <property type="protein sequence ID" value="GGA58966.1"/>
    <property type="molecule type" value="Genomic_DNA"/>
</dbReference>
<evidence type="ECO:0000256" key="2">
    <source>
        <dbReference type="ARBA" id="ARBA00022723"/>
    </source>
</evidence>
<evidence type="ECO:0000256" key="1">
    <source>
        <dbReference type="ARBA" id="ARBA00001946"/>
    </source>
</evidence>
<proteinExistence type="inferred from homology"/>
<gene>
    <name evidence="5 7" type="primary">ychF</name>
    <name evidence="7" type="ORF">GCM10011507_07920</name>
</gene>
<dbReference type="InterPro" id="IPR013029">
    <property type="entry name" value="YchF_C"/>
</dbReference>
<dbReference type="AlphaFoldDB" id="A0A916RKN8"/>
<dbReference type="Gene3D" id="3.10.20.30">
    <property type="match status" value="1"/>
</dbReference>
<organism evidence="7 8">
    <name type="scientific">Edaphobacter acidisoli</name>
    <dbReference type="NCBI Taxonomy" id="2040573"/>
    <lineage>
        <taxon>Bacteria</taxon>
        <taxon>Pseudomonadati</taxon>
        <taxon>Acidobacteriota</taxon>
        <taxon>Terriglobia</taxon>
        <taxon>Terriglobales</taxon>
        <taxon>Acidobacteriaceae</taxon>
        <taxon>Edaphobacter</taxon>
    </lineage>
</organism>
<evidence type="ECO:0000256" key="5">
    <source>
        <dbReference type="HAMAP-Rule" id="MF_00944"/>
    </source>
</evidence>
<dbReference type="PANTHER" id="PTHR23305:SF18">
    <property type="entry name" value="OBG-TYPE G DOMAIN-CONTAINING PROTEIN"/>
    <property type="match status" value="1"/>
</dbReference>
<comment type="caution">
    <text evidence="5">Lacks conserved residue(s) required for the propagation of feature annotation.</text>
</comment>
<evidence type="ECO:0000313" key="8">
    <source>
        <dbReference type="Proteomes" id="UP000648801"/>
    </source>
</evidence>
<evidence type="ECO:0000313" key="7">
    <source>
        <dbReference type="EMBL" id="GGA58966.1"/>
    </source>
</evidence>
<dbReference type="PANTHER" id="PTHR23305">
    <property type="entry name" value="OBG GTPASE FAMILY"/>
    <property type="match status" value="1"/>
</dbReference>
<dbReference type="InterPro" id="IPR004396">
    <property type="entry name" value="ATPase_YchF/OLA1"/>
</dbReference>
<dbReference type="RefSeq" id="WP_188757996.1">
    <property type="nucleotide sequence ID" value="NZ_BMJB01000001.1"/>
</dbReference>
<comment type="similarity">
    <text evidence="5">Belongs to the TRAFAC class OBG-HflX-like GTPase superfamily. OBG GTPase family. YchF/OLA1 subfamily.</text>
</comment>
<dbReference type="InterPro" id="IPR012676">
    <property type="entry name" value="TGS-like"/>
</dbReference>
<evidence type="ECO:0000259" key="6">
    <source>
        <dbReference type="PROSITE" id="PS51880"/>
    </source>
</evidence>
<dbReference type="GO" id="GO:0005737">
    <property type="term" value="C:cytoplasm"/>
    <property type="evidence" value="ECO:0007669"/>
    <property type="project" value="TreeGrafter"/>
</dbReference>
<name>A0A916RKN8_9BACT</name>
<dbReference type="PRINTS" id="PR00326">
    <property type="entry name" value="GTP1OBG"/>
</dbReference>
<keyword evidence="3 5" id="KW-0547">Nucleotide-binding</keyword>
<comment type="cofactor">
    <cofactor evidence="1">
        <name>Mg(2+)</name>
        <dbReference type="ChEBI" id="CHEBI:18420"/>
    </cofactor>
</comment>
<dbReference type="GO" id="GO:0005525">
    <property type="term" value="F:GTP binding"/>
    <property type="evidence" value="ECO:0007669"/>
    <property type="project" value="InterPro"/>
</dbReference>
<keyword evidence="2" id="KW-0479">Metal-binding</keyword>
<dbReference type="Gene3D" id="3.40.50.300">
    <property type="entry name" value="P-loop containing nucleotide triphosphate hydrolases"/>
    <property type="match status" value="1"/>
</dbReference>
<evidence type="ECO:0000256" key="4">
    <source>
        <dbReference type="ARBA" id="ARBA00022840"/>
    </source>
</evidence>
<keyword evidence="8" id="KW-1185">Reference proteome</keyword>
<evidence type="ECO:0000256" key="3">
    <source>
        <dbReference type="ARBA" id="ARBA00022741"/>
    </source>
</evidence>
<dbReference type="HAMAP" id="MF_00944">
    <property type="entry name" value="YchF_OLA1_ATPase"/>
    <property type="match status" value="1"/>
</dbReference>
<dbReference type="Gene3D" id="1.10.150.300">
    <property type="entry name" value="TGS-like domain"/>
    <property type="match status" value="1"/>
</dbReference>
<dbReference type="GO" id="GO:0016887">
    <property type="term" value="F:ATP hydrolysis activity"/>
    <property type="evidence" value="ECO:0007669"/>
    <property type="project" value="UniProtKB-UniRule"/>
</dbReference>
<reference evidence="7" key="1">
    <citation type="journal article" date="2014" name="Int. J. Syst. Evol. Microbiol.">
        <title>Complete genome sequence of Corynebacterium casei LMG S-19264T (=DSM 44701T), isolated from a smear-ripened cheese.</title>
        <authorList>
            <consortium name="US DOE Joint Genome Institute (JGI-PGF)"/>
            <person name="Walter F."/>
            <person name="Albersmeier A."/>
            <person name="Kalinowski J."/>
            <person name="Ruckert C."/>
        </authorList>
    </citation>
    <scope>NUCLEOTIDE SEQUENCE</scope>
    <source>
        <strain evidence="7">CGMCC 1.15447</strain>
    </source>
</reference>
<dbReference type="InterPro" id="IPR004095">
    <property type="entry name" value="TGS"/>
</dbReference>
<dbReference type="InterPro" id="IPR023192">
    <property type="entry name" value="TGS-like_dom_sf"/>
</dbReference>
<comment type="function">
    <text evidence="5">ATPase that binds to both the 70S ribosome and the 50S ribosomal subunit in a nucleotide-independent manner.</text>
</comment>
<dbReference type="InterPro" id="IPR006073">
    <property type="entry name" value="GTP-bd"/>
</dbReference>
<dbReference type="GO" id="GO:0005524">
    <property type="term" value="F:ATP binding"/>
    <property type="evidence" value="ECO:0007669"/>
    <property type="project" value="UniProtKB-UniRule"/>
</dbReference>
<dbReference type="NCBIfam" id="TIGR00092">
    <property type="entry name" value="redox-regulated ATPase YchF"/>
    <property type="match status" value="1"/>
</dbReference>
<dbReference type="PROSITE" id="PS51880">
    <property type="entry name" value="TGS"/>
    <property type="match status" value="1"/>
</dbReference>
<keyword evidence="4 5" id="KW-0067">ATP-binding</keyword>
<sequence>MKTGIIGLPQVGKTSLFKILTKANIEDRGYSNPREAHIGIAKVPDDRLDKLAVQAKTRKTVYASVEYADLAAIGEEALKETSFLTNLRNVDAIIHVLRAFENDTIPHVGPIDPLRDIGNVEIDMIVSDLGQIEKRIERVQKDMKKAKTPETEKELALLLRCKAQTEAEKPLREMELTADEKKMIRGFMFLSQKPILYVLNISESTTLGADVEDAVAKYGLTEIASRPSSGATAICGKVEAELAEMEDADAAEFLEGYGLTESGLRRLIRKSFELLGLATFFTVGEVECRAWTIPANCRAQEAAGAIHSDLEKHFIRAETIHWDTLLAAGSEAAARAQGTLRLEGKDYLVKDGDVLNIRHSG</sequence>
<feature type="domain" description="TGS" evidence="6">
    <location>
        <begin position="276"/>
        <end position="359"/>
    </location>
</feature>
<dbReference type="PIRSF" id="PIRSF006641">
    <property type="entry name" value="CHP00092"/>
    <property type="match status" value="1"/>
</dbReference>
<dbReference type="InterPro" id="IPR027417">
    <property type="entry name" value="P-loop_NTPase"/>
</dbReference>
<reference evidence="7" key="2">
    <citation type="submission" date="2020-09" db="EMBL/GenBank/DDBJ databases">
        <authorList>
            <person name="Sun Q."/>
            <person name="Zhou Y."/>
        </authorList>
    </citation>
    <scope>NUCLEOTIDE SEQUENCE</scope>
    <source>
        <strain evidence="7">CGMCC 1.15447</strain>
    </source>
</reference>
<comment type="caution">
    <text evidence="7">The sequence shown here is derived from an EMBL/GenBank/DDBJ whole genome shotgun (WGS) entry which is preliminary data.</text>
</comment>